<gene>
    <name evidence="1" type="ordered locus">SGRA_3327</name>
</gene>
<organism evidence="1 2">
    <name type="scientific">Saprospira grandis (strain Lewin)</name>
    <dbReference type="NCBI Taxonomy" id="984262"/>
    <lineage>
        <taxon>Bacteria</taxon>
        <taxon>Pseudomonadati</taxon>
        <taxon>Bacteroidota</taxon>
        <taxon>Saprospiria</taxon>
        <taxon>Saprospirales</taxon>
        <taxon>Saprospiraceae</taxon>
        <taxon>Saprospira</taxon>
    </lineage>
</organism>
<dbReference type="KEGG" id="sgn:SGRA_3327"/>
<protein>
    <submittedName>
        <fullName evidence="1">Uncharacterized protein</fullName>
    </submittedName>
</protein>
<dbReference type="RefSeq" id="WP_015693649.1">
    <property type="nucleotide sequence ID" value="NC_016940.1"/>
</dbReference>
<evidence type="ECO:0000313" key="2">
    <source>
        <dbReference type="Proteomes" id="UP000007519"/>
    </source>
</evidence>
<keyword evidence="2" id="KW-1185">Reference proteome</keyword>
<name>H6L118_SAPGL</name>
<evidence type="ECO:0000313" key="1">
    <source>
        <dbReference type="EMBL" id="AFC26054.1"/>
    </source>
</evidence>
<dbReference type="AlphaFoldDB" id="H6L118"/>
<dbReference type="HOGENOM" id="CLU_1785547_0_0_10"/>
<accession>H6L118</accession>
<dbReference type="Proteomes" id="UP000007519">
    <property type="component" value="Chromosome"/>
</dbReference>
<reference evidence="1 2" key="1">
    <citation type="journal article" date="2012" name="Stand. Genomic Sci.">
        <title>Complete genome sequencing and analysis of Saprospira grandis str. Lewin, a predatory marine bacterium.</title>
        <authorList>
            <person name="Saw J.H."/>
            <person name="Yuryev A."/>
            <person name="Kanbe M."/>
            <person name="Hou S."/>
            <person name="Young A.G."/>
            <person name="Aizawa S."/>
            <person name="Alam M."/>
        </authorList>
    </citation>
    <scope>NUCLEOTIDE SEQUENCE [LARGE SCALE GENOMIC DNA]</scope>
    <source>
        <strain evidence="1 2">Lewin</strain>
    </source>
</reference>
<dbReference type="STRING" id="984262.SGRA_3327"/>
<sequence>MKYLVFILSICCSSSCFSQEIDLREIVTKLLEHKGVQAYLKINESPTIPIRIFDMSDVLADTTIFIQKKVVIVTSKPTGLINLNMGYFKEVFLSAKFEEIDENTSLIEGAFISYGCQPLSLKSFSIVYKEESSEIELECCGDASW</sequence>
<dbReference type="EMBL" id="CP002831">
    <property type="protein sequence ID" value="AFC26054.1"/>
    <property type="molecule type" value="Genomic_DNA"/>
</dbReference>
<proteinExistence type="predicted"/>